<dbReference type="Proteomes" id="UP000289792">
    <property type="component" value="Unassembled WGS sequence"/>
</dbReference>
<organism evidence="2 3">
    <name type="scientific">Gelidibacter gilvus</name>
    <dbReference type="NCBI Taxonomy" id="59602"/>
    <lineage>
        <taxon>Bacteria</taxon>
        <taxon>Pseudomonadati</taxon>
        <taxon>Bacteroidota</taxon>
        <taxon>Flavobacteriia</taxon>
        <taxon>Flavobacteriales</taxon>
        <taxon>Flavobacteriaceae</taxon>
        <taxon>Gelidibacter</taxon>
    </lineage>
</organism>
<evidence type="ECO:0000259" key="1">
    <source>
        <dbReference type="Pfam" id="PF14289"/>
    </source>
</evidence>
<dbReference type="PROSITE" id="PS51257">
    <property type="entry name" value="PROKAR_LIPOPROTEIN"/>
    <property type="match status" value="1"/>
</dbReference>
<dbReference type="InterPro" id="IPR025380">
    <property type="entry name" value="DUF4369"/>
</dbReference>
<gene>
    <name evidence="2" type="ORF">ESZ48_00450</name>
</gene>
<feature type="domain" description="DUF4369" evidence="1">
    <location>
        <begin position="23"/>
        <end position="120"/>
    </location>
</feature>
<dbReference type="RefSeq" id="WP_129015346.1">
    <property type="nucleotide sequence ID" value="NZ_SDDZ01000001.1"/>
</dbReference>
<evidence type="ECO:0000313" key="3">
    <source>
        <dbReference type="Proteomes" id="UP000289792"/>
    </source>
</evidence>
<reference evidence="2 3" key="1">
    <citation type="submission" date="2019-01" db="EMBL/GenBank/DDBJ databases">
        <title>Genome sequence of the Antarctic species Gelidibacter gilvus ACAM 158(T).</title>
        <authorList>
            <person name="Bowman J.P."/>
        </authorList>
    </citation>
    <scope>NUCLEOTIDE SEQUENCE [LARGE SCALE GENOMIC DNA]</scope>
    <source>
        <strain evidence="2 3">IC158</strain>
    </source>
</reference>
<proteinExistence type="predicted"/>
<sequence length="230" mass="26288">MKRLAFIITLLIVSSCAKDKSNFTLKGTIKDLKKGTVYLQKIEDSTLVSIDSLNIIGESPFELRTYLDAPEVLFLKLDKNGEDSGIIPFFAAEGITEINTTLKNFFMDAKIKGSVQQEKLEEYKLMMDKFKDKNLDLIKNNLEARRSQDSLQIDSSLKEYNNLIVRKYLYTINFAINNKESEIAPYLAVSEIPDANLKYLDTINKALPPAIKDSKYGKELQDLIDERRKE</sequence>
<protein>
    <submittedName>
        <fullName evidence="2">DUF4369 domain-containing protein</fullName>
    </submittedName>
</protein>
<evidence type="ECO:0000313" key="2">
    <source>
        <dbReference type="EMBL" id="RXJ52209.1"/>
    </source>
</evidence>
<dbReference type="AlphaFoldDB" id="A0A4Q0XJ98"/>
<keyword evidence="3" id="KW-1185">Reference proteome</keyword>
<name>A0A4Q0XJ98_9FLAO</name>
<dbReference type="OrthoDB" id="1143206at2"/>
<dbReference type="EMBL" id="SDDZ01000001">
    <property type="protein sequence ID" value="RXJ52209.1"/>
    <property type="molecule type" value="Genomic_DNA"/>
</dbReference>
<comment type="caution">
    <text evidence="2">The sequence shown here is derived from an EMBL/GenBank/DDBJ whole genome shotgun (WGS) entry which is preliminary data.</text>
</comment>
<accession>A0A4Q0XJ98</accession>
<dbReference type="Pfam" id="PF14289">
    <property type="entry name" value="DUF4369"/>
    <property type="match status" value="1"/>
</dbReference>